<keyword evidence="2" id="KW-1185">Reference proteome</keyword>
<reference evidence="1 2" key="2">
    <citation type="journal article" date="2022" name="Mol. Ecol. Resour.">
        <title>The genomes of chicory, endive, great burdock and yacon provide insights into Asteraceae paleo-polyploidization history and plant inulin production.</title>
        <authorList>
            <person name="Fan W."/>
            <person name="Wang S."/>
            <person name="Wang H."/>
            <person name="Wang A."/>
            <person name="Jiang F."/>
            <person name="Liu H."/>
            <person name="Zhao H."/>
            <person name="Xu D."/>
            <person name="Zhang Y."/>
        </authorList>
    </citation>
    <scope>NUCLEOTIDE SEQUENCE [LARGE SCALE GENOMIC DNA]</scope>
    <source>
        <strain evidence="2">cv. Niubang</strain>
    </source>
</reference>
<proteinExistence type="predicted"/>
<evidence type="ECO:0000313" key="2">
    <source>
        <dbReference type="Proteomes" id="UP001055879"/>
    </source>
</evidence>
<accession>A0ACB8YKD1</accession>
<organism evidence="1 2">
    <name type="scientific">Arctium lappa</name>
    <name type="common">Greater burdock</name>
    <name type="synonym">Lappa major</name>
    <dbReference type="NCBI Taxonomy" id="4217"/>
    <lineage>
        <taxon>Eukaryota</taxon>
        <taxon>Viridiplantae</taxon>
        <taxon>Streptophyta</taxon>
        <taxon>Embryophyta</taxon>
        <taxon>Tracheophyta</taxon>
        <taxon>Spermatophyta</taxon>
        <taxon>Magnoliopsida</taxon>
        <taxon>eudicotyledons</taxon>
        <taxon>Gunneridae</taxon>
        <taxon>Pentapetalae</taxon>
        <taxon>asterids</taxon>
        <taxon>campanulids</taxon>
        <taxon>Asterales</taxon>
        <taxon>Asteraceae</taxon>
        <taxon>Carduoideae</taxon>
        <taxon>Cardueae</taxon>
        <taxon>Arctiinae</taxon>
        <taxon>Arctium</taxon>
    </lineage>
</organism>
<evidence type="ECO:0000313" key="1">
    <source>
        <dbReference type="EMBL" id="KAI3685545.1"/>
    </source>
</evidence>
<sequence>MDIVANTTLITNLTNQIGSVRDKIDSQDQFLKEILHHLKNHPTPATSFTDTGRKDLQMVVEFDVLATASFAELEDKVEKQTAMHKKKDAAKKAKKAKKTQVLVEPLVFPVVTTSLDDDKGGEKTKEDAKYLGGAKHNNSLDK</sequence>
<reference evidence="2" key="1">
    <citation type="journal article" date="2022" name="Mol. Ecol. Resour.">
        <title>The genomes of chicory, endive, great burdock and yacon provide insights into Asteraceae palaeo-polyploidization history and plant inulin production.</title>
        <authorList>
            <person name="Fan W."/>
            <person name="Wang S."/>
            <person name="Wang H."/>
            <person name="Wang A."/>
            <person name="Jiang F."/>
            <person name="Liu H."/>
            <person name="Zhao H."/>
            <person name="Xu D."/>
            <person name="Zhang Y."/>
        </authorList>
    </citation>
    <scope>NUCLEOTIDE SEQUENCE [LARGE SCALE GENOMIC DNA]</scope>
    <source>
        <strain evidence="2">cv. Niubang</strain>
    </source>
</reference>
<protein>
    <submittedName>
        <fullName evidence="1">Uncharacterized protein</fullName>
    </submittedName>
</protein>
<comment type="caution">
    <text evidence="1">The sequence shown here is derived from an EMBL/GenBank/DDBJ whole genome shotgun (WGS) entry which is preliminary data.</text>
</comment>
<dbReference type="Proteomes" id="UP001055879">
    <property type="component" value="Linkage Group LG12"/>
</dbReference>
<dbReference type="EMBL" id="CM042058">
    <property type="protein sequence ID" value="KAI3685545.1"/>
    <property type="molecule type" value="Genomic_DNA"/>
</dbReference>
<name>A0ACB8YKD1_ARCLA</name>
<gene>
    <name evidence="1" type="ORF">L6452_34793</name>
</gene>